<organism evidence="1 2">
    <name type="scientific">Arthrobacter phage VroomVroom</name>
    <dbReference type="NCBI Taxonomy" id="3049371"/>
    <lineage>
        <taxon>Viruses</taxon>
        <taxon>Duplodnaviria</taxon>
        <taxon>Heunggongvirae</taxon>
        <taxon>Uroviricota</taxon>
        <taxon>Caudoviricetes</taxon>
        <taxon>Casidaviridae</taxon>
        <taxon>Hilgardvirus</taxon>
        <taxon>Hilgardvirus vroomvroom</taxon>
    </lineage>
</organism>
<protein>
    <submittedName>
        <fullName evidence="1">Uncharacterized protein</fullName>
    </submittedName>
</protein>
<accession>A0AA49FAI2</accession>
<evidence type="ECO:0000313" key="1">
    <source>
        <dbReference type="EMBL" id="WIC90209.1"/>
    </source>
</evidence>
<sequence length="127" mass="13956">MSIDALRWRAKDVPVRKFHDGAFRVLAAWLDPGPYPRHHARAQERLRKEWPTLAIALEQLSAVIAPGAGEHTNGPQVYDDVVAQEAVALRNAYVMAQGKPAEDLASIPAKDLGPWLSAAHAARRIHA</sequence>
<name>A0AA49FAI2_9CAUD</name>
<dbReference type="EMBL" id="OQ938592">
    <property type="protein sequence ID" value="WIC90209.1"/>
    <property type="molecule type" value="Genomic_DNA"/>
</dbReference>
<keyword evidence="2" id="KW-1185">Reference proteome</keyword>
<reference evidence="1" key="1">
    <citation type="submission" date="2023-05" db="EMBL/GenBank/DDBJ databases">
        <authorList>
            <person name="Barden S."/>
            <person name="Berber-Pulido R."/>
            <person name="Bursulaya I."/>
            <person name="Chawla E."/>
            <person name="Critzer N.A."/>
            <person name="Dawson N.R."/>
            <person name="Deal M.M."/>
            <person name="Douglas K.A."/>
            <person name="Estampa J.P."/>
            <person name="Gowdy G.A."/>
            <person name="Hamid B."/>
            <person name="Hernandez E.R."/>
            <person name="Hoang R.L."/>
            <person name="Hughes A.L."/>
            <person name="Kim C.J."/>
            <person name="Kretschmer T.O."/>
            <person name="Le V.D."/>
            <person name="Li A."/>
            <person name="Li M."/>
            <person name="Lim J.M."/>
            <person name="Martin K.B."/>
            <person name="Martinez D.M."/>
            <person name="Nguyen A.H."/>
            <person name="Okumura J.H."/>
            <person name="Ortiz-Gomez D.E."/>
            <person name="Pan C."/>
            <person name="Pisipati K.L."/>
            <person name="Reyimjan D."/>
            <person name="Robles A."/>
            <person name="Rodriguez J.F."/>
            <person name="Sacristan A."/>
            <person name="Scriven S.P."/>
            <person name="Smith S.M."/>
            <person name="Tosasuk K."/>
            <person name="Tran K.A."/>
            <person name="Unanwa N.C."/>
            <person name="Vajragiri S."/>
            <person name="Vanderpool L.R."/>
            <person name="Vu T.T."/>
            <person name="Wang X."/>
            <person name="Wu F."/>
            <person name="Zhu Y.A."/>
            <person name="Nguyen M."/>
            <person name="Stephenson J.C."/>
            <person name="Zorawik M."/>
            <person name="Garza D.R."/>
            <person name="Reputana M.J."/>
            <person name="Al Banaa F.A."/>
            <person name="Reddi K."/>
            <person name="Freise A.C."/>
            <person name="Furlong K.P."/>
            <person name="Rudner A.D."/>
            <person name="Beyer A.R."/>
            <person name="Chong R.A."/>
            <person name="Edgington N.P."/>
            <person name="Garcia Costas A.M."/>
            <person name="Gibb B.P."/>
            <person name="Klyczek K.K."/>
            <person name="Swerdlow S.J."/>
            <person name="Garlena R.A."/>
            <person name="Russell D.A."/>
            <person name="Jacobs-Sera D."/>
            <person name="Hatfull G.F."/>
        </authorList>
    </citation>
    <scope>NUCLEOTIDE SEQUENCE</scope>
</reference>
<evidence type="ECO:0000313" key="2">
    <source>
        <dbReference type="Proteomes" id="UP001243977"/>
    </source>
</evidence>
<proteinExistence type="predicted"/>
<dbReference type="Proteomes" id="UP001243977">
    <property type="component" value="Segment"/>
</dbReference>
<gene>
    <name evidence="1" type="primary">59</name>
    <name evidence="1" type="ORF">SEA_VROOMVROOM_59</name>
</gene>